<dbReference type="EMBL" id="JAQQWN010000003">
    <property type="protein sequence ID" value="KAK8091682.1"/>
    <property type="molecule type" value="Genomic_DNA"/>
</dbReference>
<gene>
    <name evidence="2" type="ORF">PG997_002043</name>
</gene>
<dbReference type="RefSeq" id="XP_066673654.1">
    <property type="nucleotide sequence ID" value="XM_066806358.1"/>
</dbReference>
<proteinExistence type="predicted"/>
<feature type="coiled-coil region" evidence="1">
    <location>
        <begin position="334"/>
        <end position="382"/>
    </location>
</feature>
<reference evidence="2 3" key="1">
    <citation type="submission" date="2023-01" db="EMBL/GenBank/DDBJ databases">
        <title>Analysis of 21 Apiospora genomes using comparative genomics revels a genus with tremendous synthesis potential of carbohydrate active enzymes and secondary metabolites.</title>
        <authorList>
            <person name="Sorensen T."/>
        </authorList>
    </citation>
    <scope>NUCLEOTIDE SEQUENCE [LARGE SCALE GENOMIC DNA]</scope>
    <source>
        <strain evidence="2 3">CBS 114990</strain>
    </source>
</reference>
<dbReference type="GeneID" id="92039418"/>
<evidence type="ECO:0000313" key="3">
    <source>
        <dbReference type="Proteomes" id="UP001433268"/>
    </source>
</evidence>
<comment type="caution">
    <text evidence="2">The sequence shown here is derived from an EMBL/GenBank/DDBJ whole genome shotgun (WGS) entry which is preliminary data.</text>
</comment>
<accession>A0ABR1X892</accession>
<evidence type="ECO:0000256" key="1">
    <source>
        <dbReference type="SAM" id="Coils"/>
    </source>
</evidence>
<evidence type="ECO:0000313" key="2">
    <source>
        <dbReference type="EMBL" id="KAK8091682.1"/>
    </source>
</evidence>
<dbReference type="Proteomes" id="UP001433268">
    <property type="component" value="Unassembled WGS sequence"/>
</dbReference>
<protein>
    <submittedName>
        <fullName evidence="2">Uncharacterized protein</fullName>
    </submittedName>
</protein>
<keyword evidence="1" id="KW-0175">Coiled coil</keyword>
<sequence length="416" mass="46277">MTLPMKTDQTPFMRGDRLDMLQALDCSSYYELSLALSQNASALSLHTNDLDGMSRARLKIEGDRANGRPLAILLHCIPRALMRSIIAGTVAYDSINQSTPSPAVYSADGAGTYVAGVAIQGRNGKFLNYHELLGLAAAMEDYCKSYARQKSRWIADDRALRAVELFAQSLRDRLAAIDHDGLSKTIFHIQSPLMVGYGNSLRDCMPCNTGSDGSNLRFTAYTWGLMLCCIQARLQLTPQAVVQPVVHVLQNGDLAVSEVLVTALASSYCFQDGVNVVGAGATSGRARHQTLMNSKKYMFCEMPYWEENYEATSKELEKRSNYVSDVWLCSDFYSAALKREIEDLETQIQRIQIKGSLWEELMKRAAKREEELRKEGEALDRAIKSRQAMLKIFDYLLGNKTLAELSGQADADDDVD</sequence>
<keyword evidence="3" id="KW-1185">Reference proteome</keyword>
<name>A0ABR1X892_9PEZI</name>
<organism evidence="2 3">
    <name type="scientific">Apiospora hydei</name>
    <dbReference type="NCBI Taxonomy" id="1337664"/>
    <lineage>
        <taxon>Eukaryota</taxon>
        <taxon>Fungi</taxon>
        <taxon>Dikarya</taxon>
        <taxon>Ascomycota</taxon>
        <taxon>Pezizomycotina</taxon>
        <taxon>Sordariomycetes</taxon>
        <taxon>Xylariomycetidae</taxon>
        <taxon>Amphisphaeriales</taxon>
        <taxon>Apiosporaceae</taxon>
        <taxon>Apiospora</taxon>
    </lineage>
</organism>